<organism evidence="3 4">
    <name type="scientific">Pseudoalteromonas rubra</name>
    <dbReference type="NCBI Taxonomy" id="43658"/>
    <lineage>
        <taxon>Bacteria</taxon>
        <taxon>Pseudomonadati</taxon>
        <taxon>Pseudomonadota</taxon>
        <taxon>Gammaproteobacteria</taxon>
        <taxon>Alteromonadales</taxon>
        <taxon>Pseudoalteromonadaceae</taxon>
        <taxon>Pseudoalteromonas</taxon>
    </lineage>
</organism>
<comment type="caution">
    <text evidence="3">The sequence shown here is derived from an EMBL/GenBank/DDBJ whole genome shotgun (WGS) entry which is preliminary data.</text>
</comment>
<dbReference type="GO" id="GO:0016491">
    <property type="term" value="F:oxidoreductase activity"/>
    <property type="evidence" value="ECO:0007669"/>
    <property type="project" value="UniProtKB-KW"/>
</dbReference>
<reference evidence="4" key="1">
    <citation type="submission" date="2015-07" db="EMBL/GenBank/DDBJ databases">
        <title>Draft genome sequence of a Pseudoalteromonas rubra strain, OCN096, isolated from Kaneohe Bay, Oahu, Hawaii.</title>
        <authorList>
            <person name="Beurmann S."/>
            <person name="Ushijima B."/>
            <person name="Belcaid M."/>
            <person name="Callahan S.M."/>
            <person name="Aeby G.S."/>
        </authorList>
    </citation>
    <scope>NUCLEOTIDE SEQUENCE [LARGE SCALE GENOMIC DNA]</scope>
    <source>
        <strain evidence="4">OCN096</strain>
    </source>
</reference>
<evidence type="ECO:0000256" key="1">
    <source>
        <dbReference type="ARBA" id="ARBA00023002"/>
    </source>
</evidence>
<dbReference type="InterPro" id="IPR036188">
    <property type="entry name" value="FAD/NAD-bd_sf"/>
</dbReference>
<dbReference type="Proteomes" id="UP000036850">
    <property type="component" value="Unassembled WGS sequence"/>
</dbReference>
<dbReference type="Gene3D" id="3.50.50.60">
    <property type="entry name" value="FAD/NAD(P)-binding domain"/>
    <property type="match status" value="1"/>
</dbReference>
<feature type="domain" description="FAD dependent oxidoreductase" evidence="2">
    <location>
        <begin position="35"/>
        <end position="397"/>
    </location>
</feature>
<dbReference type="PANTHER" id="PTHR13847">
    <property type="entry name" value="SARCOSINE DEHYDROGENASE-RELATED"/>
    <property type="match status" value="1"/>
</dbReference>
<keyword evidence="1" id="KW-0560">Oxidoreductase</keyword>
<dbReference type="EMBL" id="LFZX01000007">
    <property type="protein sequence ID" value="KNC68906.1"/>
    <property type="molecule type" value="Genomic_DNA"/>
</dbReference>
<name>A0A0L0EWT8_9GAMM</name>
<dbReference type="Gene3D" id="3.30.9.10">
    <property type="entry name" value="D-Amino Acid Oxidase, subunit A, domain 2"/>
    <property type="match status" value="1"/>
</dbReference>
<evidence type="ECO:0000313" key="4">
    <source>
        <dbReference type="Proteomes" id="UP000036850"/>
    </source>
</evidence>
<accession>A0A0L0EWT8</accession>
<sequence length="444" mass="48625">MPYKTNQDTRSTGNPWVPSIDAFKGGSLSGDIQCDYLIIGAGFTGLSIAYNLLKQFGQEKKVVLIDSHTLGSGASGRNSGMLGPGIGAPFHRLEKKFGPEKARTMFQHTLDAVDSSIALIKREAFDCDLTVGSQFKVSTNSSNDQQLRLESDALHRNGFELNTYDEHSVQAIVNGPRYRYALEYSNTATINPVKLLRALAEKITALGGEIILNSACTELEEGHAWVGKKRINFERAVISMNGFSHSLGIQKGRVIPVSTSLMMSSPLSEQQRQQLALKTENAVIDNRKIFNYFRLTADNRLIFGGGAPFYSTSGIIAEQRRGSDGPGSVYKELSAGVNKYLPDLTGLHIEKVWTGTIGVTLDNFPVISSYRKSIDSVIGWCGHGLALSLAYGAAYAQQQKESSSQTGLYWHRKKAPYLSPIPLLPIASNSYIRYLNIMDNLRGG</sequence>
<protein>
    <recommendedName>
        <fullName evidence="2">FAD dependent oxidoreductase domain-containing protein</fullName>
    </recommendedName>
</protein>
<dbReference type="Pfam" id="PF01266">
    <property type="entry name" value="DAO"/>
    <property type="match status" value="1"/>
</dbReference>
<dbReference type="SUPFAM" id="SSF51905">
    <property type="entry name" value="FAD/NAD(P)-binding domain"/>
    <property type="match status" value="1"/>
</dbReference>
<dbReference type="GO" id="GO:0005737">
    <property type="term" value="C:cytoplasm"/>
    <property type="evidence" value="ECO:0007669"/>
    <property type="project" value="TreeGrafter"/>
</dbReference>
<gene>
    <name evidence="3" type="ORF">AC626_01925</name>
</gene>
<evidence type="ECO:0000259" key="2">
    <source>
        <dbReference type="Pfam" id="PF01266"/>
    </source>
</evidence>
<evidence type="ECO:0000313" key="3">
    <source>
        <dbReference type="EMBL" id="KNC68906.1"/>
    </source>
</evidence>
<dbReference type="PANTHER" id="PTHR13847:SF281">
    <property type="entry name" value="FAD DEPENDENT OXIDOREDUCTASE DOMAIN-CONTAINING PROTEIN"/>
    <property type="match status" value="1"/>
</dbReference>
<dbReference type="InterPro" id="IPR006076">
    <property type="entry name" value="FAD-dep_OxRdtase"/>
</dbReference>
<proteinExistence type="predicted"/>
<dbReference type="AlphaFoldDB" id="A0A0L0EWT8"/>
<dbReference type="OrthoDB" id="311718at2"/>
<dbReference type="PATRIC" id="fig|43658.6.peg.5731"/>